<sequence>MTTELELSHFDVPTAVPPVEVLSNAAQPSDEKGTVIYLEEKMLASVDRAIDVVSNETRALRENVIVDLRPHADAKSRALLDLNRIMGDLSTKDVPQSVVNELRILRHILTDNEQLLSNHLEAVREITDLLSSTMMKEESDGTYTADHLEPR</sequence>
<proteinExistence type="predicted"/>
<dbReference type="RefSeq" id="WP_101531999.1">
    <property type="nucleotide sequence ID" value="NZ_JBFHIU010000088.1"/>
</dbReference>
<accession>A0A2N5XWV6</accession>
<evidence type="ECO:0000313" key="3">
    <source>
        <dbReference type="Proteomes" id="UP000234881"/>
    </source>
</evidence>
<name>A0A2N5XWV6_9HYPH</name>
<evidence type="ECO:0000313" key="2">
    <source>
        <dbReference type="EMBL" id="PLW78915.1"/>
    </source>
</evidence>
<keyword evidence="3" id="KW-1185">Reference proteome</keyword>
<gene>
    <name evidence="2" type="ORF">C0081_01365</name>
    <name evidence="1" type="ORF">C0081_19405</name>
</gene>
<comment type="caution">
    <text evidence="2">The sequence shown here is derived from an EMBL/GenBank/DDBJ whole genome shotgun (WGS) entry which is preliminary data.</text>
</comment>
<dbReference type="OrthoDB" id="8451573at2"/>
<dbReference type="EMBL" id="PKUQ01000001">
    <property type="protein sequence ID" value="PLW78915.1"/>
    <property type="molecule type" value="Genomic_DNA"/>
</dbReference>
<protein>
    <recommendedName>
        <fullName evidence="4">Flagellar protein FlgN</fullName>
    </recommendedName>
</protein>
<evidence type="ECO:0000313" key="1">
    <source>
        <dbReference type="EMBL" id="PLW75508.1"/>
    </source>
</evidence>
<dbReference type="EMBL" id="PKUQ01000050">
    <property type="protein sequence ID" value="PLW75508.1"/>
    <property type="molecule type" value="Genomic_DNA"/>
</dbReference>
<dbReference type="Proteomes" id="UP000234881">
    <property type="component" value="Unassembled WGS sequence"/>
</dbReference>
<organism evidence="2 3">
    <name type="scientific">Cohaesibacter celericrescens</name>
    <dbReference type="NCBI Taxonomy" id="2067669"/>
    <lineage>
        <taxon>Bacteria</taxon>
        <taxon>Pseudomonadati</taxon>
        <taxon>Pseudomonadota</taxon>
        <taxon>Alphaproteobacteria</taxon>
        <taxon>Hyphomicrobiales</taxon>
        <taxon>Cohaesibacteraceae</taxon>
    </lineage>
</organism>
<evidence type="ECO:0008006" key="4">
    <source>
        <dbReference type="Google" id="ProtNLM"/>
    </source>
</evidence>
<dbReference type="AlphaFoldDB" id="A0A2N5XWV6"/>
<reference evidence="2 3" key="1">
    <citation type="submission" date="2018-01" db="EMBL/GenBank/DDBJ databases">
        <title>The draft genome sequence of Cohaesibacter sp. H1304.</title>
        <authorList>
            <person name="Wang N.-N."/>
            <person name="Du Z.-J."/>
        </authorList>
    </citation>
    <scope>NUCLEOTIDE SEQUENCE [LARGE SCALE GENOMIC DNA]</scope>
    <source>
        <strain evidence="2 3">H1304</strain>
    </source>
</reference>